<dbReference type="Pfam" id="PF16206">
    <property type="entry name" value="Mon2_C"/>
    <property type="match status" value="1"/>
</dbReference>
<keyword evidence="3" id="KW-1185">Reference proteome</keyword>
<evidence type="ECO:0000313" key="3">
    <source>
        <dbReference type="Proteomes" id="UP000228934"/>
    </source>
</evidence>
<dbReference type="AlphaFoldDB" id="A0A2G9SE82"/>
<gene>
    <name evidence="2" type="ORF">AB205_0027230</name>
</gene>
<organism evidence="2 3">
    <name type="scientific">Aquarana catesbeiana</name>
    <name type="common">American bullfrog</name>
    <name type="synonym">Rana catesbeiana</name>
    <dbReference type="NCBI Taxonomy" id="8400"/>
    <lineage>
        <taxon>Eukaryota</taxon>
        <taxon>Metazoa</taxon>
        <taxon>Chordata</taxon>
        <taxon>Craniata</taxon>
        <taxon>Vertebrata</taxon>
        <taxon>Euteleostomi</taxon>
        <taxon>Amphibia</taxon>
        <taxon>Batrachia</taxon>
        <taxon>Anura</taxon>
        <taxon>Neobatrachia</taxon>
        <taxon>Ranoidea</taxon>
        <taxon>Ranidae</taxon>
        <taxon>Aquarana</taxon>
    </lineage>
</organism>
<feature type="non-terminal residue" evidence="2">
    <location>
        <position position="89"/>
    </location>
</feature>
<reference evidence="3" key="1">
    <citation type="journal article" date="2017" name="Nat. Commun.">
        <title>The North American bullfrog draft genome provides insight into hormonal regulation of long noncoding RNA.</title>
        <authorList>
            <person name="Hammond S.A."/>
            <person name="Warren R.L."/>
            <person name="Vandervalk B.P."/>
            <person name="Kucuk E."/>
            <person name="Khan H."/>
            <person name="Gibb E.A."/>
            <person name="Pandoh P."/>
            <person name="Kirk H."/>
            <person name="Zhao Y."/>
            <person name="Jones M."/>
            <person name="Mungall A.J."/>
            <person name="Coope R."/>
            <person name="Pleasance S."/>
            <person name="Moore R.A."/>
            <person name="Holt R.A."/>
            <person name="Round J.M."/>
            <person name="Ohora S."/>
            <person name="Walle B.V."/>
            <person name="Veldhoen N."/>
            <person name="Helbing C.C."/>
            <person name="Birol I."/>
        </authorList>
    </citation>
    <scope>NUCLEOTIDE SEQUENCE [LARGE SCALE GENOMIC DNA]</scope>
</reference>
<dbReference type="Proteomes" id="UP000228934">
    <property type="component" value="Unassembled WGS sequence"/>
</dbReference>
<proteinExistence type="predicted"/>
<evidence type="ECO:0000259" key="1">
    <source>
        <dbReference type="Pfam" id="PF16206"/>
    </source>
</evidence>
<accession>A0A2G9SE82</accession>
<feature type="domain" description="Mon2 C-terminal" evidence="1">
    <location>
        <begin position="1"/>
        <end position="78"/>
    </location>
</feature>
<dbReference type="OrthoDB" id="294853at2759"/>
<evidence type="ECO:0000313" key="2">
    <source>
        <dbReference type="EMBL" id="PIO37803.1"/>
    </source>
</evidence>
<sequence>MWPELANTFEDFLFTKSSPPDNLSIEEFQRNESIDVEVVQLISTEILPYANFIPKDFVGKIMTMLNKGSIHSQSSSFTGKFKLGMAYKD</sequence>
<dbReference type="InterPro" id="IPR032817">
    <property type="entry name" value="Mon2_C"/>
</dbReference>
<protein>
    <recommendedName>
        <fullName evidence="1">Mon2 C-terminal domain-containing protein</fullName>
    </recommendedName>
</protein>
<dbReference type="EMBL" id="KV925015">
    <property type="protein sequence ID" value="PIO37803.1"/>
    <property type="molecule type" value="Genomic_DNA"/>
</dbReference>
<name>A0A2G9SE82_AQUCT</name>